<evidence type="ECO:0000313" key="2">
    <source>
        <dbReference type="EMBL" id="MCV7226933.1"/>
    </source>
</evidence>
<organism evidence="2 3">
    <name type="scientific">Mycolicibacterium komossense</name>
    <dbReference type="NCBI Taxonomy" id="1779"/>
    <lineage>
        <taxon>Bacteria</taxon>
        <taxon>Bacillati</taxon>
        <taxon>Actinomycetota</taxon>
        <taxon>Actinomycetes</taxon>
        <taxon>Mycobacteriales</taxon>
        <taxon>Mycobacteriaceae</taxon>
        <taxon>Mycolicibacterium</taxon>
    </lineage>
</organism>
<keyword evidence="3" id="KW-1185">Reference proteome</keyword>
<proteinExistence type="predicted"/>
<evidence type="ECO:0000313" key="3">
    <source>
        <dbReference type="Proteomes" id="UP001526201"/>
    </source>
</evidence>
<sequence>MTVLRRLCAVPAAAVVALVVAAPAAAIVPPADGTYTLNEAGVPPAVWTMQSSCIQPNGTRAQSDYSDETIQSLGCVLQLSSAAPSKATREERVLNFTVRAGLVSDLWAFKVENPEGMQCPDGSTAPTTDNYAFDSATNAGTHTKIHGAVCGGQAGMVKTPFTLSFIAPLQPAVIDRFPDQCNYLAGRPSICS</sequence>
<comment type="caution">
    <text evidence="2">The sequence shown here is derived from an EMBL/GenBank/DDBJ whole genome shotgun (WGS) entry which is preliminary data.</text>
</comment>
<evidence type="ECO:0000256" key="1">
    <source>
        <dbReference type="SAM" id="SignalP"/>
    </source>
</evidence>
<evidence type="ECO:0008006" key="4">
    <source>
        <dbReference type="Google" id="ProtNLM"/>
    </source>
</evidence>
<feature type="chain" id="PRO_5045446808" description="Secreted protein" evidence="1">
    <location>
        <begin position="27"/>
        <end position="192"/>
    </location>
</feature>
<reference evidence="2 3" key="1">
    <citation type="journal article" date="2022" name="BMC Genomics">
        <title>Comparative genome analysis of mycobacteria focusing on tRNA and non-coding RNA.</title>
        <authorList>
            <person name="Behra P.R.K."/>
            <person name="Pettersson B.M.F."/>
            <person name="Ramesh M."/>
            <person name="Das S."/>
            <person name="Dasgupta S."/>
            <person name="Kirsebom L.A."/>
        </authorList>
    </citation>
    <scope>NUCLEOTIDE SEQUENCE [LARGE SCALE GENOMIC DNA]</scope>
    <source>
        <strain evidence="2 3">DSM 44078</strain>
    </source>
</reference>
<name>A0ABT3CBT4_9MYCO</name>
<dbReference type="EMBL" id="JACKTY010000028">
    <property type="protein sequence ID" value="MCV7226933.1"/>
    <property type="molecule type" value="Genomic_DNA"/>
</dbReference>
<dbReference type="Proteomes" id="UP001526201">
    <property type="component" value="Unassembled WGS sequence"/>
</dbReference>
<keyword evidence="1" id="KW-0732">Signal</keyword>
<gene>
    <name evidence="2" type="ORF">H7J73_12930</name>
</gene>
<dbReference type="RefSeq" id="WP_264067816.1">
    <property type="nucleotide sequence ID" value="NZ_JACKTY010000028.1"/>
</dbReference>
<protein>
    <recommendedName>
        <fullName evidence="4">Secreted protein</fullName>
    </recommendedName>
</protein>
<accession>A0ABT3CBT4</accession>
<feature type="signal peptide" evidence="1">
    <location>
        <begin position="1"/>
        <end position="26"/>
    </location>
</feature>